<dbReference type="PhylomeDB" id="H3JEQ9"/>
<name>H3JEQ9_STRPU</name>
<reference evidence="4" key="1">
    <citation type="submission" date="2015-02" db="EMBL/GenBank/DDBJ databases">
        <title>Genome sequencing for Strongylocentrotus purpuratus.</title>
        <authorList>
            <person name="Murali S."/>
            <person name="Liu Y."/>
            <person name="Vee V."/>
            <person name="English A."/>
            <person name="Wang M."/>
            <person name="Skinner E."/>
            <person name="Han Y."/>
            <person name="Muzny D.M."/>
            <person name="Worley K.C."/>
            <person name="Gibbs R.A."/>
        </authorList>
    </citation>
    <scope>NUCLEOTIDE SEQUENCE</scope>
</reference>
<feature type="domain" description="Sm" evidence="2">
    <location>
        <begin position="16"/>
        <end position="88"/>
    </location>
</feature>
<reference evidence="3" key="2">
    <citation type="submission" date="2021-01" db="UniProtKB">
        <authorList>
            <consortium name="EnsemblMetazoa"/>
        </authorList>
    </citation>
    <scope>IDENTIFICATION</scope>
</reference>
<dbReference type="GO" id="GO:0071208">
    <property type="term" value="F:histone pre-mRNA DCP binding"/>
    <property type="evidence" value="ECO:0000318"/>
    <property type="project" value="GO_Central"/>
</dbReference>
<dbReference type="AlphaFoldDB" id="H3JEQ9"/>
<dbReference type="PANTHER" id="PTHR21196">
    <property type="entry name" value="U7 SNRNA-ASSOCIATED SM-LIKE PROTEIN LSM10"/>
    <property type="match status" value="1"/>
</dbReference>
<dbReference type="OMA" id="VHIPDHM"/>
<sequence length="124" mass="13985">MAPTLSMREKYKSKHTMVCLLRAVVGRITTVELRNECSATGYVVDVDGFMNVTMSKVLFVNMDGEKTHMDSIFIQASLVRYVQIPDDINMVKAMKKELMMMNPRRPLPGSMAGGRKKPPLKLCD</sequence>
<evidence type="ECO:0000259" key="2">
    <source>
        <dbReference type="PROSITE" id="PS52002"/>
    </source>
</evidence>
<evidence type="ECO:0000313" key="3">
    <source>
        <dbReference type="EnsemblMetazoa" id="XP_001200318"/>
    </source>
</evidence>
<dbReference type="Gene3D" id="2.30.30.100">
    <property type="match status" value="1"/>
</dbReference>
<dbReference type="CDD" id="cd01733">
    <property type="entry name" value="LSm10"/>
    <property type="match status" value="1"/>
</dbReference>
<organism evidence="3 4">
    <name type="scientific">Strongylocentrotus purpuratus</name>
    <name type="common">Purple sea urchin</name>
    <dbReference type="NCBI Taxonomy" id="7668"/>
    <lineage>
        <taxon>Eukaryota</taxon>
        <taxon>Metazoa</taxon>
        <taxon>Echinodermata</taxon>
        <taxon>Eleutherozoa</taxon>
        <taxon>Echinozoa</taxon>
        <taxon>Echinoidea</taxon>
        <taxon>Euechinoidea</taxon>
        <taxon>Echinacea</taxon>
        <taxon>Camarodonta</taxon>
        <taxon>Echinidea</taxon>
        <taxon>Strongylocentrotidae</taxon>
        <taxon>Strongylocentrotus</taxon>
    </lineage>
</organism>
<dbReference type="OrthoDB" id="10256176at2759"/>
<dbReference type="GO" id="GO:0016604">
    <property type="term" value="C:nuclear body"/>
    <property type="evidence" value="ECO:0000318"/>
    <property type="project" value="GO_Central"/>
</dbReference>
<protein>
    <recommendedName>
        <fullName evidence="2">Sm domain-containing protein</fullName>
    </recommendedName>
</protein>
<dbReference type="HOGENOM" id="CLU_141832_1_0_1"/>
<dbReference type="InterPro" id="IPR052840">
    <property type="entry name" value="U7_snRNA_Sm-like"/>
</dbReference>
<accession>H3JEQ9</accession>
<dbReference type="eggNOG" id="KOG3428">
    <property type="taxonomic scope" value="Eukaryota"/>
</dbReference>
<dbReference type="InParanoid" id="H3JEQ9"/>
<feature type="compositionally biased region" description="Basic residues" evidence="1">
    <location>
        <begin position="114"/>
        <end position="124"/>
    </location>
</feature>
<dbReference type="PROSITE" id="PS52002">
    <property type="entry name" value="SM"/>
    <property type="match status" value="1"/>
</dbReference>
<dbReference type="GO" id="GO:0071254">
    <property type="term" value="C:cytoplasmic U snRNP body"/>
    <property type="evidence" value="ECO:0000318"/>
    <property type="project" value="GO_Central"/>
</dbReference>
<dbReference type="InterPro" id="IPR001163">
    <property type="entry name" value="Sm_dom_euk/arc"/>
</dbReference>
<feature type="region of interest" description="Disordered" evidence="1">
    <location>
        <begin position="104"/>
        <end position="124"/>
    </location>
</feature>
<evidence type="ECO:0000313" key="4">
    <source>
        <dbReference type="Proteomes" id="UP000007110"/>
    </source>
</evidence>
<dbReference type="STRING" id="7668.H3JEQ9"/>
<keyword evidence="4" id="KW-1185">Reference proteome</keyword>
<evidence type="ECO:0000256" key="1">
    <source>
        <dbReference type="SAM" id="MobiDB-lite"/>
    </source>
</evidence>
<dbReference type="Proteomes" id="UP000007110">
    <property type="component" value="Unassembled WGS sequence"/>
</dbReference>
<dbReference type="InterPro" id="IPR047575">
    <property type="entry name" value="Sm"/>
</dbReference>
<dbReference type="InterPro" id="IPR010920">
    <property type="entry name" value="LSM_dom_sf"/>
</dbReference>
<dbReference type="SUPFAM" id="SSF50182">
    <property type="entry name" value="Sm-like ribonucleoproteins"/>
    <property type="match status" value="1"/>
</dbReference>
<dbReference type="Pfam" id="PF01423">
    <property type="entry name" value="LSM"/>
    <property type="match status" value="1"/>
</dbReference>
<proteinExistence type="predicted"/>
<dbReference type="GO" id="GO:0071209">
    <property type="term" value="F:U7 snRNA binding"/>
    <property type="evidence" value="ECO:0000318"/>
    <property type="project" value="GO_Central"/>
</dbReference>
<dbReference type="EnsemblMetazoa" id="XM_001200318">
    <property type="protein sequence ID" value="XP_001200318"/>
    <property type="gene ID" value="LOC764110"/>
</dbReference>
<dbReference type="GO" id="GO:0006398">
    <property type="term" value="P:mRNA 3'-end processing by stem-loop binding and cleavage"/>
    <property type="evidence" value="ECO:0000318"/>
    <property type="project" value="GO_Central"/>
</dbReference>
<dbReference type="PANTHER" id="PTHR21196:SF1">
    <property type="entry name" value="U7 SNRNA-ASSOCIATED SM-LIKE PROTEIN LSM10"/>
    <property type="match status" value="1"/>
</dbReference>